<sequence length="81" mass="9239">MKPLSLSPDERAPMLDQLQDYLADELGMELGQFEVEFLLDQMIKTLGAKFYNQGLEDARVAILARMELATEVVYEMEQPLS</sequence>
<accession>A0A1G8N3U5</accession>
<dbReference type="EMBL" id="FNEM01000003">
    <property type="protein sequence ID" value="SDI74949.1"/>
    <property type="molecule type" value="Genomic_DNA"/>
</dbReference>
<dbReference type="AlphaFoldDB" id="A0A1G8N3U5"/>
<evidence type="ECO:0000313" key="1">
    <source>
        <dbReference type="EMBL" id="SDI74949.1"/>
    </source>
</evidence>
<proteinExistence type="predicted"/>
<name>A0A1G8N3U5_9GAMM</name>
<keyword evidence="2" id="KW-1185">Reference proteome</keyword>
<dbReference type="Proteomes" id="UP000199527">
    <property type="component" value="Unassembled WGS sequence"/>
</dbReference>
<dbReference type="RefSeq" id="WP_090362720.1">
    <property type="nucleotide sequence ID" value="NZ_FNEM01000003.1"/>
</dbReference>
<dbReference type="Pfam" id="PF09932">
    <property type="entry name" value="DUF2164"/>
    <property type="match status" value="1"/>
</dbReference>
<protein>
    <submittedName>
        <fullName evidence="1">Uncharacterized conserved protein, DUF2164 family</fullName>
    </submittedName>
</protein>
<dbReference type="InterPro" id="IPR018680">
    <property type="entry name" value="DUF2164"/>
</dbReference>
<reference evidence="2" key="1">
    <citation type="submission" date="2016-10" db="EMBL/GenBank/DDBJ databases">
        <authorList>
            <person name="Varghese N."/>
            <person name="Submissions S."/>
        </authorList>
    </citation>
    <scope>NUCLEOTIDE SEQUENCE [LARGE SCALE GENOMIC DNA]</scope>
    <source>
        <strain evidence="2">DSM 23317</strain>
    </source>
</reference>
<dbReference type="OrthoDB" id="6629495at2"/>
<gene>
    <name evidence="1" type="ORF">SAMN04488540_10312</name>
</gene>
<organism evidence="1 2">
    <name type="scientific">Ferrimonas sediminum</name>
    <dbReference type="NCBI Taxonomy" id="718193"/>
    <lineage>
        <taxon>Bacteria</taxon>
        <taxon>Pseudomonadati</taxon>
        <taxon>Pseudomonadota</taxon>
        <taxon>Gammaproteobacteria</taxon>
        <taxon>Alteromonadales</taxon>
        <taxon>Ferrimonadaceae</taxon>
        <taxon>Ferrimonas</taxon>
    </lineage>
</organism>
<evidence type="ECO:0000313" key="2">
    <source>
        <dbReference type="Proteomes" id="UP000199527"/>
    </source>
</evidence>